<dbReference type="Gene3D" id="3.40.50.2300">
    <property type="match status" value="1"/>
</dbReference>
<name>A0A7T4DQ44_AERJA</name>
<dbReference type="Proteomes" id="UP000595481">
    <property type="component" value="Chromosome"/>
</dbReference>
<dbReference type="SMART" id="SM00052">
    <property type="entry name" value="EAL"/>
    <property type="match status" value="1"/>
</dbReference>
<dbReference type="EMBL" id="CP066092">
    <property type="protein sequence ID" value="QQB20044.1"/>
    <property type="molecule type" value="Genomic_DNA"/>
</dbReference>
<sequence>MSLEQWQGRNALVVDDSRTQQYEVTCLLQDLGFGQIHLASDGQDALNKLQQLEHVDLLLTDLNMPGMDGVELISQLEKHTGYQMFVAVMSAVDRDVLDVIHSIADAGTLEVIGVLAKPLRTQDLRNMLQHCDPRVHRENNKWMQLTFTSDDVRHALEQGQLVPFLQPKINMNDASLYGFEALVRWHHPEHGTLPPVCFVHHLEEGPLALDFFYAFLQATCEALNKLTLQAGQLSCSINLPVSLLTTDKLVETMVEVVQGHRLPCQAIIIEVTETTFMSNLAVSLGTLARLRLRGFGVAMDDYGTGYSSMKQLSRCPFTEIKIDKEFVHDAHTSPKKLAILTSAIVMSQKLGLKTVAEGVESEEDWDQLALLGCDLAQGYYISRPLPVEQIAHWFGEWQAKNAIYPADQP</sequence>
<dbReference type="InterPro" id="IPR050706">
    <property type="entry name" value="Cyclic-di-GMP_PDE-like"/>
</dbReference>
<evidence type="ECO:0000259" key="3">
    <source>
        <dbReference type="PROSITE" id="PS50883"/>
    </source>
</evidence>
<dbReference type="CDD" id="cd01948">
    <property type="entry name" value="EAL"/>
    <property type="match status" value="1"/>
</dbReference>
<evidence type="ECO:0000259" key="2">
    <source>
        <dbReference type="PROSITE" id="PS50110"/>
    </source>
</evidence>
<dbReference type="PROSITE" id="PS50110">
    <property type="entry name" value="RESPONSE_REGULATORY"/>
    <property type="match status" value="1"/>
</dbReference>
<proteinExistence type="predicted"/>
<dbReference type="PROSITE" id="PS50883">
    <property type="entry name" value="EAL"/>
    <property type="match status" value="1"/>
</dbReference>
<dbReference type="InterPro" id="IPR001789">
    <property type="entry name" value="Sig_transdc_resp-reg_receiver"/>
</dbReference>
<dbReference type="GeneID" id="69549682"/>
<organism evidence="4 5">
    <name type="scientific">Aeromonas jandaei</name>
    <dbReference type="NCBI Taxonomy" id="650"/>
    <lineage>
        <taxon>Bacteria</taxon>
        <taxon>Pseudomonadati</taxon>
        <taxon>Pseudomonadota</taxon>
        <taxon>Gammaproteobacteria</taxon>
        <taxon>Aeromonadales</taxon>
        <taxon>Aeromonadaceae</taxon>
        <taxon>Aeromonas</taxon>
    </lineage>
</organism>
<reference evidence="4 5" key="1">
    <citation type="submission" date="2020-12" db="EMBL/GenBank/DDBJ databases">
        <title>FDA dAtabase for Regulatory Grade micrObial Sequences (FDA-ARGOS): Supporting development and validation of Infectious Disease Dx tests.</title>
        <authorList>
            <person name="Sproer C."/>
            <person name="Gronow S."/>
            <person name="Severitt S."/>
            <person name="Schroder I."/>
            <person name="Tallon L."/>
            <person name="Sadzewicz L."/>
            <person name="Zhao X."/>
            <person name="Boylan J."/>
            <person name="Ott S."/>
            <person name="Bowen H."/>
            <person name="Vavikolanu K."/>
            <person name="Mehta A."/>
            <person name="Aluvathingal J."/>
            <person name="Nadendla S."/>
            <person name="Lowell S."/>
            <person name="Myers T."/>
            <person name="Yan Y."/>
            <person name="Sichtig H."/>
        </authorList>
    </citation>
    <scope>NUCLEOTIDE SEQUENCE [LARGE SCALE GENOMIC DNA]</scope>
    <source>
        <strain evidence="4 5">FDAARGOS_986</strain>
    </source>
</reference>
<feature type="domain" description="Response regulatory" evidence="2">
    <location>
        <begin position="10"/>
        <end position="132"/>
    </location>
</feature>
<protein>
    <submittedName>
        <fullName evidence="4">EAL domain-containing response regulator</fullName>
    </submittedName>
</protein>
<dbReference type="SUPFAM" id="SSF141868">
    <property type="entry name" value="EAL domain-like"/>
    <property type="match status" value="1"/>
</dbReference>
<dbReference type="PANTHER" id="PTHR33121">
    <property type="entry name" value="CYCLIC DI-GMP PHOSPHODIESTERASE PDEF"/>
    <property type="match status" value="1"/>
</dbReference>
<dbReference type="InterPro" id="IPR001633">
    <property type="entry name" value="EAL_dom"/>
</dbReference>
<feature type="modified residue" description="4-aspartylphosphate" evidence="1">
    <location>
        <position position="61"/>
    </location>
</feature>
<dbReference type="SUPFAM" id="SSF52172">
    <property type="entry name" value="CheY-like"/>
    <property type="match status" value="1"/>
</dbReference>
<feature type="domain" description="EAL" evidence="3">
    <location>
        <begin position="145"/>
        <end position="398"/>
    </location>
</feature>
<dbReference type="RefSeq" id="WP_042030999.1">
    <property type="nucleotide sequence ID" value="NZ_CAWMFX010000025.1"/>
</dbReference>
<accession>A0A7T4DQ44</accession>
<evidence type="ECO:0000313" key="4">
    <source>
        <dbReference type="EMBL" id="QQB20044.1"/>
    </source>
</evidence>
<evidence type="ECO:0000256" key="1">
    <source>
        <dbReference type="PROSITE-ProRule" id="PRU00169"/>
    </source>
</evidence>
<dbReference type="PANTHER" id="PTHR33121:SF70">
    <property type="entry name" value="SIGNALING PROTEIN YKOW"/>
    <property type="match status" value="1"/>
</dbReference>
<dbReference type="CDD" id="cd00156">
    <property type="entry name" value="REC"/>
    <property type="match status" value="1"/>
</dbReference>
<dbReference type="SMART" id="SM00448">
    <property type="entry name" value="REC"/>
    <property type="match status" value="1"/>
</dbReference>
<keyword evidence="5" id="KW-1185">Reference proteome</keyword>
<dbReference type="InterPro" id="IPR011006">
    <property type="entry name" value="CheY-like_superfamily"/>
</dbReference>
<dbReference type="Pfam" id="PF00563">
    <property type="entry name" value="EAL"/>
    <property type="match status" value="1"/>
</dbReference>
<keyword evidence="1" id="KW-0597">Phosphoprotein</keyword>
<dbReference type="Pfam" id="PF00072">
    <property type="entry name" value="Response_reg"/>
    <property type="match status" value="1"/>
</dbReference>
<dbReference type="Gene3D" id="3.20.20.450">
    <property type="entry name" value="EAL domain"/>
    <property type="match status" value="1"/>
</dbReference>
<gene>
    <name evidence="4" type="ORF">I6H43_00310</name>
</gene>
<evidence type="ECO:0000313" key="5">
    <source>
        <dbReference type="Proteomes" id="UP000595481"/>
    </source>
</evidence>
<dbReference type="InterPro" id="IPR035919">
    <property type="entry name" value="EAL_sf"/>
</dbReference>